<evidence type="ECO:0000256" key="2">
    <source>
        <dbReference type="ARBA" id="ARBA00022448"/>
    </source>
</evidence>
<reference evidence="9" key="1">
    <citation type="submission" date="2016-10" db="EMBL/GenBank/DDBJ databases">
        <authorList>
            <person name="Varghese N."/>
            <person name="Submissions S."/>
        </authorList>
    </citation>
    <scope>NUCLEOTIDE SEQUENCE [LARGE SCALE GENOMIC DNA]</scope>
    <source>
        <strain evidence="9">ATCC 700379</strain>
    </source>
</reference>
<keyword evidence="6 7" id="KW-0472">Membrane</keyword>
<dbReference type="PANTHER" id="PTHR23513">
    <property type="entry name" value="INTEGRAL MEMBRANE EFFLUX PROTEIN-RELATED"/>
    <property type="match status" value="1"/>
</dbReference>
<feature type="transmembrane region" description="Helical" evidence="7">
    <location>
        <begin position="344"/>
        <end position="362"/>
    </location>
</feature>
<dbReference type="OrthoDB" id="2287060at2"/>
<feature type="transmembrane region" description="Helical" evidence="7">
    <location>
        <begin position="312"/>
        <end position="332"/>
    </location>
</feature>
<feature type="transmembrane region" description="Helical" evidence="7">
    <location>
        <begin position="42"/>
        <end position="62"/>
    </location>
</feature>
<sequence>MNLLKQNRNFRFLFSARMITNVGDSIYFIAAMWLVYQMSGSSFYSGLAGFLIMVPRALQFVIGPIIDRYSIKRLIVVTQLVQALLLITIPAAAWFNILTVPLILTVMPIVSFFNQFSFPAESALIPHILNKEQRVQGNGLMTLAYQGTEAVFQAIGGVLVTVIGAISLFSADIVSFLIAIVLFSMLKLPQVNQTHTNLSIKAQCTRYFSDLREGFHSVIHSLIGKMMVGSLMTNFALGALVAVLPAYSDQLGGSSMYGLMMAGMAIGTLIGALMARNFQRKPIGKMLMTGYFIGFLFWVAAAVAPFPVLTVVLFSASLIFPGCNNVLNFTLIQNVVPRTMLARAMSLVASLATCIMPLGSLVGGALSSVFGPNIIFIATSCGFLFYAVYVLLMPVLRTLPSAGTVRPENYGFQQETETMNEHV</sequence>
<dbReference type="Gene3D" id="1.20.1250.20">
    <property type="entry name" value="MFS general substrate transporter like domains"/>
    <property type="match status" value="1"/>
</dbReference>
<feature type="transmembrane region" description="Helical" evidence="7">
    <location>
        <begin position="222"/>
        <end position="244"/>
    </location>
</feature>
<protein>
    <submittedName>
        <fullName evidence="8">Transmembrane secretion effector</fullName>
    </submittedName>
</protein>
<keyword evidence="4 7" id="KW-0812">Transmembrane</keyword>
<evidence type="ECO:0000256" key="4">
    <source>
        <dbReference type="ARBA" id="ARBA00022692"/>
    </source>
</evidence>
<gene>
    <name evidence="8" type="ORF">SAMN02982927_00355</name>
</gene>
<dbReference type="GO" id="GO:0005886">
    <property type="term" value="C:plasma membrane"/>
    <property type="evidence" value="ECO:0007669"/>
    <property type="project" value="UniProtKB-SubCell"/>
</dbReference>
<keyword evidence="5 7" id="KW-1133">Transmembrane helix</keyword>
<dbReference type="AlphaFoldDB" id="A0A1I2NFJ2"/>
<feature type="transmembrane region" description="Helical" evidence="7">
    <location>
        <begin position="74"/>
        <end position="97"/>
    </location>
</feature>
<proteinExistence type="predicted"/>
<dbReference type="InterPro" id="IPR036259">
    <property type="entry name" value="MFS_trans_sf"/>
</dbReference>
<feature type="transmembrane region" description="Helical" evidence="7">
    <location>
        <begin position="256"/>
        <end position="275"/>
    </location>
</feature>
<evidence type="ECO:0000256" key="3">
    <source>
        <dbReference type="ARBA" id="ARBA00022475"/>
    </source>
</evidence>
<comment type="subcellular location">
    <subcellularLocation>
        <location evidence="1">Cell membrane</location>
        <topology evidence="1">Multi-pass membrane protein</topology>
    </subcellularLocation>
</comment>
<evidence type="ECO:0000256" key="5">
    <source>
        <dbReference type="ARBA" id="ARBA00022989"/>
    </source>
</evidence>
<dbReference type="EMBL" id="FOOY01000003">
    <property type="protein sequence ID" value="SFG00101.1"/>
    <property type="molecule type" value="Genomic_DNA"/>
</dbReference>
<dbReference type="CDD" id="cd06173">
    <property type="entry name" value="MFS_MefA_like"/>
    <property type="match status" value="1"/>
</dbReference>
<organism evidence="8 9">
    <name type="scientific">Sporolactobacillus nakayamae</name>
    <dbReference type="NCBI Taxonomy" id="269670"/>
    <lineage>
        <taxon>Bacteria</taxon>
        <taxon>Bacillati</taxon>
        <taxon>Bacillota</taxon>
        <taxon>Bacilli</taxon>
        <taxon>Bacillales</taxon>
        <taxon>Sporolactobacillaceae</taxon>
        <taxon>Sporolactobacillus</taxon>
    </lineage>
</organism>
<keyword evidence="2" id="KW-0813">Transport</keyword>
<name>A0A1I2NFJ2_9BACL</name>
<keyword evidence="9" id="KW-1185">Reference proteome</keyword>
<evidence type="ECO:0000256" key="7">
    <source>
        <dbReference type="SAM" id="Phobius"/>
    </source>
</evidence>
<feature type="transmembrane region" description="Helical" evidence="7">
    <location>
        <begin position="287"/>
        <end position="306"/>
    </location>
</feature>
<evidence type="ECO:0000313" key="9">
    <source>
        <dbReference type="Proteomes" id="UP000198752"/>
    </source>
</evidence>
<dbReference type="Pfam" id="PF05977">
    <property type="entry name" value="MFS_3"/>
    <property type="match status" value="1"/>
</dbReference>
<feature type="transmembrane region" description="Helical" evidence="7">
    <location>
        <begin position="12"/>
        <end position="36"/>
    </location>
</feature>
<dbReference type="InterPro" id="IPR010290">
    <property type="entry name" value="TM_effector"/>
</dbReference>
<dbReference type="RefSeq" id="WP_093669434.1">
    <property type="nucleotide sequence ID" value="NZ_FOOY01000003.1"/>
</dbReference>
<dbReference type="PANTHER" id="PTHR23513:SF6">
    <property type="entry name" value="MAJOR FACILITATOR SUPERFAMILY ASSOCIATED DOMAIN-CONTAINING PROTEIN"/>
    <property type="match status" value="1"/>
</dbReference>
<dbReference type="Proteomes" id="UP000198752">
    <property type="component" value="Unassembled WGS sequence"/>
</dbReference>
<keyword evidence="3" id="KW-1003">Cell membrane</keyword>
<evidence type="ECO:0000256" key="6">
    <source>
        <dbReference type="ARBA" id="ARBA00023136"/>
    </source>
</evidence>
<evidence type="ECO:0000313" key="8">
    <source>
        <dbReference type="EMBL" id="SFG00101.1"/>
    </source>
</evidence>
<dbReference type="STRING" id="269670.SAMN02982927_00355"/>
<dbReference type="SUPFAM" id="SSF103473">
    <property type="entry name" value="MFS general substrate transporter"/>
    <property type="match status" value="1"/>
</dbReference>
<evidence type="ECO:0000256" key="1">
    <source>
        <dbReference type="ARBA" id="ARBA00004651"/>
    </source>
</evidence>
<accession>A0A1I2NFJ2</accession>
<feature type="transmembrane region" description="Helical" evidence="7">
    <location>
        <begin position="150"/>
        <end position="183"/>
    </location>
</feature>
<feature type="transmembrane region" description="Helical" evidence="7">
    <location>
        <begin position="374"/>
        <end position="396"/>
    </location>
</feature>